<proteinExistence type="predicted"/>
<protein>
    <recommendedName>
        <fullName evidence="2">Membrane protein 6-pyruvoyl-tetrahydropterin synthase-related domain-containing protein</fullName>
    </recommendedName>
</protein>
<comment type="caution">
    <text evidence="3">The sequence shown here is derived from an EMBL/GenBank/DDBJ whole genome shotgun (WGS) entry which is preliminary data.</text>
</comment>
<feature type="transmembrane region" description="Helical" evidence="1">
    <location>
        <begin position="375"/>
        <end position="393"/>
    </location>
</feature>
<accession>A0A0G0BPA4</accession>
<evidence type="ECO:0000313" key="3">
    <source>
        <dbReference type="EMBL" id="KKP65486.1"/>
    </source>
</evidence>
<dbReference type="Pfam" id="PF10131">
    <property type="entry name" value="PTPS_related"/>
    <property type="match status" value="1"/>
</dbReference>
<gene>
    <name evidence="3" type="ORF">UR63_C0053G0009</name>
</gene>
<sequence>MKRIIFTVVLLLVIFFLGRNLNPFTPTMFTFHDETQPARVQQFVLNLKNLQIPPRIAPDFSFKLGFPVFNYYSPFSYWVTGAISLFSIPIASAIKISFLLAIIIGFVFMFKLTNIFFDFYVSLLSAVLYITSPWLAVEIFIRGNMAETWFIALLPTALWALYKNQSSKSAWFFLLTATVTSFALTSHNVLSLIFLPIVLIYVLLLPNKKKGILTVISSLFLSAYFFIPALTELGQTHASTIAKSSSYLDHALCWKQLWTSIWDYGVSFSGCKDSMPFMIGKPQIVLGILGLFFLFLKIFIFKKNKNNPIIFFFISITVLAIFLTTESAILINKIFLPIFSMFQFPWRFLSFGLFGLAFMAGAFKIPKKLKKFSPVFFIALSIFIVVYNSKFFIKHNLTLEKFNNDTLSSTHVKKAVAYKVSEYLPATVDYKKWLLLEPQQDGSEKTDSFLEDNLFIHSLDLRKIDIQQNTPFFKKAVVDSKKVVINVSYLPYWKIFVNDKNIIPDKLDYLGRPILDLEKSSIITIKYEQTLIEKVSNVISITTLLILIIWIRLQKISNR</sequence>
<evidence type="ECO:0000259" key="2">
    <source>
        <dbReference type="Pfam" id="PF10131"/>
    </source>
</evidence>
<dbReference type="PATRIC" id="fig|1618485.3.peg.1085"/>
<evidence type="ECO:0000256" key="1">
    <source>
        <dbReference type="SAM" id="Phobius"/>
    </source>
</evidence>
<feature type="transmembrane region" description="Helical" evidence="1">
    <location>
        <begin position="211"/>
        <end position="230"/>
    </location>
</feature>
<evidence type="ECO:0000313" key="4">
    <source>
        <dbReference type="Proteomes" id="UP000034127"/>
    </source>
</evidence>
<keyword evidence="1" id="KW-1133">Transmembrane helix</keyword>
<feature type="transmembrane region" description="Helical" evidence="1">
    <location>
        <begin position="344"/>
        <end position="363"/>
    </location>
</feature>
<organism evidence="3 4">
    <name type="scientific">Candidatus Roizmanbacteria bacterium GW2011_GWC2_35_12</name>
    <dbReference type="NCBI Taxonomy" id="1618485"/>
    <lineage>
        <taxon>Bacteria</taxon>
        <taxon>Candidatus Roizmaniibacteriota</taxon>
    </lineage>
</organism>
<dbReference type="EMBL" id="LBPX01000053">
    <property type="protein sequence ID" value="KKP65486.1"/>
    <property type="molecule type" value="Genomic_DNA"/>
</dbReference>
<keyword evidence="1" id="KW-0812">Transmembrane</keyword>
<reference evidence="3 4" key="1">
    <citation type="journal article" date="2015" name="Nature">
        <title>rRNA introns, odd ribosomes, and small enigmatic genomes across a large radiation of phyla.</title>
        <authorList>
            <person name="Brown C.T."/>
            <person name="Hug L.A."/>
            <person name="Thomas B.C."/>
            <person name="Sharon I."/>
            <person name="Castelle C.J."/>
            <person name="Singh A."/>
            <person name="Wilkins M.J."/>
            <person name="Williams K.H."/>
            <person name="Banfield J.F."/>
        </authorList>
    </citation>
    <scope>NUCLEOTIDE SEQUENCE [LARGE SCALE GENOMIC DNA]</scope>
</reference>
<feature type="transmembrane region" description="Helical" evidence="1">
    <location>
        <begin position="308"/>
        <end position="332"/>
    </location>
</feature>
<feature type="transmembrane region" description="Helical" evidence="1">
    <location>
        <begin position="284"/>
        <end position="301"/>
    </location>
</feature>
<name>A0A0G0BPA4_9BACT</name>
<feature type="domain" description="Membrane protein 6-pyruvoyl-tetrahydropterin synthase-related" evidence="2">
    <location>
        <begin position="69"/>
        <end position="386"/>
    </location>
</feature>
<dbReference type="AlphaFoldDB" id="A0A0G0BPA4"/>
<keyword evidence="1" id="KW-0472">Membrane</keyword>
<dbReference type="Proteomes" id="UP000034127">
    <property type="component" value="Unassembled WGS sequence"/>
</dbReference>
<feature type="transmembrane region" description="Helical" evidence="1">
    <location>
        <begin position="171"/>
        <end position="204"/>
    </location>
</feature>
<feature type="transmembrane region" description="Helical" evidence="1">
    <location>
        <begin position="148"/>
        <end position="165"/>
    </location>
</feature>
<feature type="transmembrane region" description="Helical" evidence="1">
    <location>
        <begin position="123"/>
        <end position="141"/>
    </location>
</feature>
<dbReference type="InterPro" id="IPR018776">
    <property type="entry name" value="Membrane_prot_PTPS-rel_domain"/>
</dbReference>